<name>A0A1A6AC51_9TREE</name>
<sequence length="334" mass="38056">MGQDRFSKQTLTSRSIQSEPLVSLSSLPSELIINIVSHLKDDRKALSTLCQVSKSFDALVRPVLWEHIVLTPRHYTPPSKWAFDPISNNPKEVLGGIFVSKRFENSYQGLLGHVKILIIRDHTVTWFKTKDAGRWTPSFPNLRTLDITSSNPCLNDHSSRRKTPCRLLAGIANVDYLIVRGGIDMNAICIPSVIWKSPKEIIGIVPTLFPSFDPPFIPAKLGNDVEPLRNLLSLVFIVPPPSIYETISSYYTFFLISFLRLAAGHPKLKVTFVGEFRYLPNQGPMLEHDQVVADLRRELDRKLSSLGWKAEEVSERQDRLEFWKLQDWLDDGRH</sequence>
<dbReference type="Gene3D" id="1.20.1280.50">
    <property type="match status" value="1"/>
</dbReference>
<reference evidence="3" key="3">
    <citation type="submission" date="2024-02" db="EMBL/GenBank/DDBJ databases">
        <title>Comparative genomics of Cryptococcus and Kwoniella reveals pathogenesis evolution and contrasting modes of karyotype evolution via chromosome fusion or intercentromeric recombination.</title>
        <authorList>
            <person name="Coelho M.A."/>
            <person name="David-Palma M."/>
            <person name="Shea T."/>
            <person name="Bowers K."/>
            <person name="McGinley-Smith S."/>
            <person name="Mohammad A.W."/>
            <person name="Gnirke A."/>
            <person name="Yurkov A.M."/>
            <person name="Nowrousian M."/>
            <person name="Sun S."/>
            <person name="Cuomo C.A."/>
            <person name="Heitman J."/>
        </authorList>
    </citation>
    <scope>NUCLEOTIDE SEQUENCE</scope>
    <source>
        <strain evidence="3">CBS 10117</strain>
    </source>
</reference>
<dbReference type="VEuPathDB" id="FungiDB:I303_01850"/>
<evidence type="ECO:0000313" key="4">
    <source>
        <dbReference type="Proteomes" id="UP000078595"/>
    </source>
</evidence>
<dbReference type="RefSeq" id="XP_018265484.1">
    <property type="nucleotide sequence ID" value="XM_018405203.1"/>
</dbReference>
<proteinExistence type="predicted"/>
<evidence type="ECO:0000259" key="1">
    <source>
        <dbReference type="PROSITE" id="PS50181"/>
    </source>
</evidence>
<dbReference type="SUPFAM" id="SSF81383">
    <property type="entry name" value="F-box domain"/>
    <property type="match status" value="1"/>
</dbReference>
<dbReference type="PROSITE" id="PS50181">
    <property type="entry name" value="FBOX"/>
    <property type="match status" value="1"/>
</dbReference>
<accession>A0A1A6AC51</accession>
<dbReference type="EMBL" id="KI894028">
    <property type="protein sequence ID" value="OBR87642.1"/>
    <property type="molecule type" value="Genomic_DNA"/>
</dbReference>
<dbReference type="GeneID" id="28965549"/>
<dbReference type="Proteomes" id="UP000078595">
    <property type="component" value="Chromosome 2"/>
</dbReference>
<evidence type="ECO:0000313" key="2">
    <source>
        <dbReference type="EMBL" id="OBR87642.1"/>
    </source>
</evidence>
<dbReference type="EMBL" id="CP144531">
    <property type="protein sequence ID" value="WWC59456.1"/>
    <property type="molecule type" value="Genomic_DNA"/>
</dbReference>
<feature type="domain" description="F-box" evidence="1">
    <location>
        <begin position="21"/>
        <end position="68"/>
    </location>
</feature>
<keyword evidence="4" id="KW-1185">Reference proteome</keyword>
<organism evidence="2">
    <name type="scientific">Kwoniella dejecticola CBS 10117</name>
    <dbReference type="NCBI Taxonomy" id="1296121"/>
    <lineage>
        <taxon>Eukaryota</taxon>
        <taxon>Fungi</taxon>
        <taxon>Dikarya</taxon>
        <taxon>Basidiomycota</taxon>
        <taxon>Agaricomycotina</taxon>
        <taxon>Tremellomycetes</taxon>
        <taxon>Tremellales</taxon>
        <taxon>Cryptococcaceae</taxon>
        <taxon>Kwoniella</taxon>
    </lineage>
</organism>
<protein>
    <recommendedName>
        <fullName evidence="1">F-box domain-containing protein</fullName>
    </recommendedName>
</protein>
<reference evidence="2" key="1">
    <citation type="submission" date="2013-07" db="EMBL/GenBank/DDBJ databases">
        <title>The Genome Sequence of Cryptococcus dejecticola CBS10117.</title>
        <authorList>
            <consortium name="The Broad Institute Genome Sequencing Platform"/>
            <person name="Cuomo C."/>
            <person name="Litvintseva A."/>
            <person name="Chen Y."/>
            <person name="Heitman J."/>
            <person name="Sun S."/>
            <person name="Springer D."/>
            <person name="Dromer F."/>
            <person name="Young S.K."/>
            <person name="Zeng Q."/>
            <person name="Gargeya S."/>
            <person name="Fitzgerald M."/>
            <person name="Abouelleil A."/>
            <person name="Alvarado L."/>
            <person name="Berlin A.M."/>
            <person name="Chapman S.B."/>
            <person name="Dewar J."/>
            <person name="Goldberg J."/>
            <person name="Griggs A."/>
            <person name="Gujja S."/>
            <person name="Hansen M."/>
            <person name="Howarth C."/>
            <person name="Imamovic A."/>
            <person name="Larimer J."/>
            <person name="McCowan C."/>
            <person name="Murphy C."/>
            <person name="Pearson M."/>
            <person name="Priest M."/>
            <person name="Roberts A."/>
            <person name="Saif S."/>
            <person name="Shea T."/>
            <person name="Sykes S."/>
            <person name="Wortman J."/>
            <person name="Nusbaum C."/>
            <person name="Birren B."/>
        </authorList>
    </citation>
    <scope>NUCLEOTIDE SEQUENCE [LARGE SCALE GENOMIC DNA]</scope>
    <source>
        <strain evidence="2">CBS 10117</strain>
    </source>
</reference>
<evidence type="ECO:0000313" key="3">
    <source>
        <dbReference type="EMBL" id="WWC59456.1"/>
    </source>
</evidence>
<reference evidence="3" key="2">
    <citation type="submission" date="2013-07" db="EMBL/GenBank/DDBJ databases">
        <authorList>
            <consortium name="The Broad Institute Genome Sequencing Platform"/>
            <person name="Cuomo C."/>
            <person name="Litvintseva A."/>
            <person name="Chen Y."/>
            <person name="Heitman J."/>
            <person name="Sun S."/>
            <person name="Springer D."/>
            <person name="Dromer F."/>
            <person name="Young S.K."/>
            <person name="Zeng Q."/>
            <person name="Gargeya S."/>
            <person name="Fitzgerald M."/>
            <person name="Abouelleil A."/>
            <person name="Alvarado L."/>
            <person name="Berlin A.M."/>
            <person name="Chapman S.B."/>
            <person name="Dewar J."/>
            <person name="Goldberg J."/>
            <person name="Griggs A."/>
            <person name="Gujja S."/>
            <person name="Hansen M."/>
            <person name="Howarth C."/>
            <person name="Imamovic A."/>
            <person name="Larimer J."/>
            <person name="McCowan C."/>
            <person name="Murphy C."/>
            <person name="Pearson M."/>
            <person name="Priest M."/>
            <person name="Roberts A."/>
            <person name="Saif S."/>
            <person name="Shea T."/>
            <person name="Sykes S."/>
            <person name="Wortman J."/>
            <person name="Nusbaum C."/>
            <person name="Birren B."/>
        </authorList>
    </citation>
    <scope>NUCLEOTIDE SEQUENCE</scope>
    <source>
        <strain evidence="3">CBS 10117</strain>
    </source>
</reference>
<gene>
    <name evidence="2" type="ORF">I303_01850</name>
    <name evidence="3" type="ORF">I303_102012</name>
</gene>
<dbReference type="InterPro" id="IPR036047">
    <property type="entry name" value="F-box-like_dom_sf"/>
</dbReference>
<dbReference type="Pfam" id="PF12937">
    <property type="entry name" value="F-box-like"/>
    <property type="match status" value="1"/>
</dbReference>
<dbReference type="AlphaFoldDB" id="A0A1A6AC51"/>
<dbReference type="InterPro" id="IPR001810">
    <property type="entry name" value="F-box_dom"/>
</dbReference>
<dbReference type="KEGG" id="kdj:28965549"/>